<feature type="transmembrane region" description="Helical" evidence="1">
    <location>
        <begin position="60"/>
        <end position="82"/>
    </location>
</feature>
<keyword evidence="1" id="KW-1133">Transmembrane helix</keyword>
<dbReference type="EMBL" id="QUQO01000001">
    <property type="protein sequence ID" value="RFB04366.1"/>
    <property type="molecule type" value="Genomic_DNA"/>
</dbReference>
<keyword evidence="3" id="KW-1185">Reference proteome</keyword>
<accession>A0A371RG11</accession>
<comment type="caution">
    <text evidence="2">The sequence shown here is derived from an EMBL/GenBank/DDBJ whole genome shotgun (WGS) entry which is preliminary data.</text>
</comment>
<gene>
    <name evidence="2" type="ORF">DX908_03145</name>
</gene>
<protein>
    <submittedName>
        <fullName evidence="2">Uncharacterized protein</fullName>
    </submittedName>
</protein>
<feature type="transmembrane region" description="Helical" evidence="1">
    <location>
        <begin position="30"/>
        <end position="54"/>
    </location>
</feature>
<keyword evidence="1" id="KW-0812">Transmembrane</keyword>
<evidence type="ECO:0000256" key="1">
    <source>
        <dbReference type="SAM" id="Phobius"/>
    </source>
</evidence>
<dbReference type="InParanoid" id="A0A371RG11"/>
<keyword evidence="1" id="KW-0472">Membrane</keyword>
<dbReference type="RefSeq" id="WP_116390999.1">
    <property type="nucleotide sequence ID" value="NZ_QUQO01000001.1"/>
</dbReference>
<dbReference type="Proteomes" id="UP000264589">
    <property type="component" value="Unassembled WGS sequence"/>
</dbReference>
<proteinExistence type="predicted"/>
<dbReference type="AlphaFoldDB" id="A0A371RG11"/>
<evidence type="ECO:0000313" key="3">
    <source>
        <dbReference type="Proteomes" id="UP000264589"/>
    </source>
</evidence>
<reference evidence="2 3" key="1">
    <citation type="submission" date="2018-08" db="EMBL/GenBank/DDBJ databases">
        <title>Parvularcula sp. SM1705, isolated from surface water of the South Sea China.</title>
        <authorList>
            <person name="Sun L."/>
        </authorList>
    </citation>
    <scope>NUCLEOTIDE SEQUENCE [LARGE SCALE GENOMIC DNA]</scope>
    <source>
        <strain evidence="2 3">SM1705</strain>
    </source>
</reference>
<name>A0A371RG11_9PROT</name>
<organism evidence="2 3">
    <name type="scientific">Parvularcula marina</name>
    <dbReference type="NCBI Taxonomy" id="2292771"/>
    <lineage>
        <taxon>Bacteria</taxon>
        <taxon>Pseudomonadati</taxon>
        <taxon>Pseudomonadota</taxon>
        <taxon>Alphaproteobacteria</taxon>
        <taxon>Parvularculales</taxon>
        <taxon>Parvularculaceae</taxon>
        <taxon>Parvularcula</taxon>
    </lineage>
</organism>
<sequence>MDTKTRQSLKDRDRVNPYYIPELEGHQNPFLAATLPHIEVVLILSLVFAGGILGALAGKLLLGIGASVISGGLLTLAALVRLNDPAKRRRR</sequence>
<evidence type="ECO:0000313" key="2">
    <source>
        <dbReference type="EMBL" id="RFB04366.1"/>
    </source>
</evidence>